<evidence type="ECO:0000256" key="3">
    <source>
        <dbReference type="RuleBase" id="RU003457"/>
    </source>
</evidence>
<dbReference type="SUPFAM" id="SSF51182">
    <property type="entry name" value="RmlC-like cupins"/>
    <property type="match status" value="1"/>
</dbReference>
<evidence type="ECO:0000259" key="5">
    <source>
        <dbReference type="Pfam" id="PF05726"/>
    </source>
</evidence>
<dbReference type="CDD" id="cd02247">
    <property type="entry name" value="cupin_pirin_C"/>
    <property type="match status" value="1"/>
</dbReference>
<comment type="similarity">
    <text evidence="1 3">Belongs to the pirin family.</text>
</comment>
<evidence type="ECO:0000313" key="7">
    <source>
        <dbReference type="Proteomes" id="UP000264589"/>
    </source>
</evidence>
<gene>
    <name evidence="6" type="ORF">DX908_01995</name>
</gene>
<feature type="domain" description="Pirin N-terminal" evidence="4">
    <location>
        <begin position="32"/>
        <end position="137"/>
    </location>
</feature>
<comment type="cofactor">
    <cofactor evidence="2">
        <name>Fe cation</name>
        <dbReference type="ChEBI" id="CHEBI:24875"/>
    </cofactor>
    <text evidence="2">Binds 1 Fe cation per subunit.</text>
</comment>
<dbReference type="PANTHER" id="PTHR13903:SF8">
    <property type="entry name" value="PIRIN"/>
    <property type="match status" value="1"/>
</dbReference>
<dbReference type="Proteomes" id="UP000264589">
    <property type="component" value="Unassembled WGS sequence"/>
</dbReference>
<dbReference type="Pfam" id="PF05726">
    <property type="entry name" value="Pirin_C"/>
    <property type="match status" value="1"/>
</dbReference>
<dbReference type="PIRSF" id="PIRSF006232">
    <property type="entry name" value="Pirin"/>
    <property type="match status" value="1"/>
</dbReference>
<keyword evidence="7" id="KW-1185">Reference proteome</keyword>
<feature type="domain" description="Pirin C-terminal" evidence="5">
    <location>
        <begin position="190"/>
        <end position="288"/>
    </location>
</feature>
<keyword evidence="2" id="KW-0408">Iron</keyword>
<dbReference type="InterPro" id="IPR008778">
    <property type="entry name" value="Pirin_C_dom"/>
</dbReference>
<organism evidence="6 7">
    <name type="scientific">Parvularcula marina</name>
    <dbReference type="NCBI Taxonomy" id="2292771"/>
    <lineage>
        <taxon>Bacteria</taxon>
        <taxon>Pseudomonadati</taxon>
        <taxon>Pseudomonadota</taxon>
        <taxon>Alphaproteobacteria</taxon>
        <taxon>Parvularculales</taxon>
        <taxon>Parvularculaceae</taxon>
        <taxon>Parvularcula</taxon>
    </lineage>
</organism>
<dbReference type="RefSeq" id="WP_116390786.1">
    <property type="nucleotide sequence ID" value="NZ_QUQO01000001.1"/>
</dbReference>
<feature type="binding site" evidence="2">
    <location>
        <position position="71"/>
    </location>
    <ligand>
        <name>Fe cation</name>
        <dbReference type="ChEBI" id="CHEBI:24875"/>
    </ligand>
</feature>
<evidence type="ECO:0000256" key="1">
    <source>
        <dbReference type="ARBA" id="ARBA00008416"/>
    </source>
</evidence>
<dbReference type="Gene3D" id="2.60.120.10">
    <property type="entry name" value="Jelly Rolls"/>
    <property type="match status" value="2"/>
</dbReference>
<dbReference type="Pfam" id="PF02678">
    <property type="entry name" value="Pirin"/>
    <property type="match status" value="1"/>
</dbReference>
<dbReference type="InterPro" id="IPR014710">
    <property type="entry name" value="RmlC-like_jellyroll"/>
</dbReference>
<dbReference type="InParanoid" id="A0A371RFB8"/>
<dbReference type="EMBL" id="QUQO01000001">
    <property type="protein sequence ID" value="RFB04158.1"/>
    <property type="molecule type" value="Genomic_DNA"/>
</dbReference>
<dbReference type="InterPro" id="IPR011051">
    <property type="entry name" value="RmlC_Cupin_sf"/>
</dbReference>
<dbReference type="InterPro" id="IPR012093">
    <property type="entry name" value="Pirin"/>
</dbReference>
<name>A0A371RFB8_9PROT</name>
<evidence type="ECO:0000259" key="4">
    <source>
        <dbReference type="Pfam" id="PF02678"/>
    </source>
</evidence>
<dbReference type="CDD" id="cd02909">
    <property type="entry name" value="cupin_pirin_N"/>
    <property type="match status" value="1"/>
</dbReference>
<dbReference type="PANTHER" id="PTHR13903">
    <property type="entry name" value="PIRIN-RELATED"/>
    <property type="match status" value="1"/>
</dbReference>
<evidence type="ECO:0000256" key="2">
    <source>
        <dbReference type="PIRSR" id="PIRSR006232-1"/>
    </source>
</evidence>
<dbReference type="GO" id="GO:0046872">
    <property type="term" value="F:metal ion binding"/>
    <property type="evidence" value="ECO:0007669"/>
    <property type="project" value="UniProtKB-KW"/>
</dbReference>
<feature type="binding site" evidence="2">
    <location>
        <position position="115"/>
    </location>
    <ligand>
        <name>Fe cation</name>
        <dbReference type="ChEBI" id="CHEBI:24875"/>
    </ligand>
</feature>
<keyword evidence="2" id="KW-0479">Metal-binding</keyword>
<dbReference type="OrthoDB" id="9780903at2"/>
<reference evidence="6 7" key="1">
    <citation type="submission" date="2018-08" db="EMBL/GenBank/DDBJ databases">
        <title>Parvularcula sp. SM1705, isolated from surface water of the South Sea China.</title>
        <authorList>
            <person name="Sun L."/>
        </authorList>
    </citation>
    <scope>NUCLEOTIDE SEQUENCE [LARGE SCALE GENOMIC DNA]</scope>
    <source>
        <strain evidence="6 7">SM1705</strain>
    </source>
</reference>
<dbReference type="InterPro" id="IPR003829">
    <property type="entry name" value="Pirin_N_dom"/>
</dbReference>
<feature type="binding site" evidence="2">
    <location>
        <position position="73"/>
    </location>
    <ligand>
        <name>Fe cation</name>
        <dbReference type="ChEBI" id="CHEBI:24875"/>
    </ligand>
</feature>
<proteinExistence type="inferred from homology"/>
<protein>
    <submittedName>
        <fullName evidence="6">Pirin family protein</fullName>
    </submittedName>
</protein>
<sequence length="308" mass="33613">MSHHDDLSPADIDHDGPVETVLIPRARDLGGFEVRRALPSKERQMVGPFIFFDQIGPAGFAPGEAIDVRPHPHIGLATVTYLYEGSLRHRDSLGYTQDIRPGAVNLMTAGIGITHSERSPEEARQTDRRLAGIQTWMALPAGKEDIAPAFEHHASDAQPLIEEGGASLRVILGTAYGETAPATTYTDTLYLDAQLAAGTSLPMPDDHEDRAVYVVEGKVEIGGQTYEEGTCAILGHNRAATLKANESPARVLIFGGAVADGPRHIWWNFVATSKERIEAAKEEWKRANWGEGRFHLPPADDQEFIPID</sequence>
<feature type="binding site" evidence="2">
    <location>
        <position position="117"/>
    </location>
    <ligand>
        <name>Fe cation</name>
        <dbReference type="ChEBI" id="CHEBI:24875"/>
    </ligand>
</feature>
<dbReference type="AlphaFoldDB" id="A0A371RFB8"/>
<evidence type="ECO:0000313" key="6">
    <source>
        <dbReference type="EMBL" id="RFB04158.1"/>
    </source>
</evidence>
<accession>A0A371RFB8</accession>
<comment type="caution">
    <text evidence="6">The sequence shown here is derived from an EMBL/GenBank/DDBJ whole genome shotgun (WGS) entry which is preliminary data.</text>
</comment>